<evidence type="ECO:0000256" key="5">
    <source>
        <dbReference type="RuleBase" id="RU000384"/>
    </source>
</evidence>
<keyword evidence="3" id="KW-0460">Magnesium</keyword>
<evidence type="ECO:0000259" key="6">
    <source>
        <dbReference type="PROSITE" id="PS51987"/>
    </source>
</evidence>
<dbReference type="InterPro" id="IPR027303">
    <property type="entry name" value="Gln_synth_gly_rich_site"/>
</dbReference>
<dbReference type="GO" id="GO:0006542">
    <property type="term" value="P:glutamine biosynthetic process"/>
    <property type="evidence" value="ECO:0007669"/>
    <property type="project" value="InterPro"/>
</dbReference>
<keyword evidence="2" id="KW-0436">Ligase</keyword>
<dbReference type="Proteomes" id="UP000076335">
    <property type="component" value="Unassembled WGS sequence"/>
</dbReference>
<proteinExistence type="inferred from homology"/>
<name>A0A154L1P9_9PROT</name>
<evidence type="ECO:0000313" key="8">
    <source>
        <dbReference type="Proteomes" id="UP000076335"/>
    </source>
</evidence>
<dbReference type="InterPro" id="IPR008146">
    <property type="entry name" value="Gln_synth_cat_dom"/>
</dbReference>
<dbReference type="OrthoDB" id="9807095at2"/>
<accession>A0A154L1P9</accession>
<dbReference type="InterPro" id="IPR036651">
    <property type="entry name" value="Gln_synt_N_sf"/>
</dbReference>
<feature type="domain" description="GS catalytic" evidence="6">
    <location>
        <begin position="128"/>
        <end position="465"/>
    </location>
</feature>
<dbReference type="InterPro" id="IPR014746">
    <property type="entry name" value="Gln_synth/guanido_kin_cat_dom"/>
</dbReference>
<dbReference type="GO" id="GO:0006598">
    <property type="term" value="P:polyamine catabolic process"/>
    <property type="evidence" value="ECO:0007669"/>
    <property type="project" value="TreeGrafter"/>
</dbReference>
<dbReference type="Gene3D" id="3.30.590.10">
    <property type="entry name" value="Glutamine synthetase/guanido kinase, catalytic domain"/>
    <property type="match status" value="1"/>
</dbReference>
<sequence>MSNAPTPAAASPSGSTLSEAEAFLAKYPDVEAIDIILTDFHGIGRGKMIRRHELEGIYKSGRGLPTSIFGQDVTGEDVDDCGLVQTGGGGDGRCWPVPGTLGYLPHTGRGQLLISMYNEDATPHDVDPRNVFLTQVNRANSLGFAPMGAFELEFYLVDRNADAGGLYHPASYAMTKRRSSLRNTMSVDEIDEMSPLFDAVYEGAKHLDLTLETLISEYGPGQYEMTIRYRDLMRAADDVIIAKRLIRTAARRFGMEAVFMPKPFGTEAGSGMHLHLSLADENGNNLFADQPDGSLSPLMLNAIGGIRGTIGETMLILAPFMNSWRRFASAMYSPASDDWGVENRTVALRVPGTPGKTRHFEHRIAGVDANPYLVAAVTLGAALDGIENKIDPGKPSTDEIGHDKAPNDLPRHWLNAIDRFGASDFNKRTLGPRFHTAFTRIKQAEYEHMALKVSAAEWEYYGFSV</sequence>
<protein>
    <submittedName>
        <fullName evidence="7">Glutamine synthetase</fullName>
    </submittedName>
</protein>
<dbReference type="PANTHER" id="PTHR43785:SF12">
    <property type="entry name" value="TYPE-1 GLUTAMINE SYNTHETASE 2"/>
    <property type="match status" value="1"/>
</dbReference>
<dbReference type="GO" id="GO:0004356">
    <property type="term" value="F:glutamine synthetase activity"/>
    <property type="evidence" value="ECO:0007669"/>
    <property type="project" value="InterPro"/>
</dbReference>
<dbReference type="PROSITE" id="PS00181">
    <property type="entry name" value="GLNA_ATP"/>
    <property type="match status" value="1"/>
</dbReference>
<dbReference type="Gene3D" id="3.10.20.70">
    <property type="entry name" value="Glutamine synthetase, N-terminal domain"/>
    <property type="match status" value="1"/>
</dbReference>
<comment type="cofactor">
    <cofactor evidence="1">
        <name>Mg(2+)</name>
        <dbReference type="ChEBI" id="CHEBI:18420"/>
    </cofactor>
</comment>
<dbReference type="SUPFAM" id="SSF54368">
    <property type="entry name" value="Glutamine synthetase, N-terminal domain"/>
    <property type="match status" value="1"/>
</dbReference>
<gene>
    <name evidence="7" type="ORF">AUP42_06530</name>
</gene>
<dbReference type="PROSITE" id="PS51987">
    <property type="entry name" value="GS_CATALYTIC"/>
    <property type="match status" value="1"/>
</dbReference>
<evidence type="ECO:0000256" key="2">
    <source>
        <dbReference type="ARBA" id="ARBA00022598"/>
    </source>
</evidence>
<organism evidence="7 8">
    <name type="scientific">Thalassospira lucentensis</name>
    <dbReference type="NCBI Taxonomy" id="168935"/>
    <lineage>
        <taxon>Bacteria</taxon>
        <taxon>Pseudomonadati</taxon>
        <taxon>Pseudomonadota</taxon>
        <taxon>Alphaproteobacteria</taxon>
        <taxon>Rhodospirillales</taxon>
        <taxon>Thalassospiraceae</taxon>
        <taxon>Thalassospira</taxon>
    </lineage>
</organism>
<dbReference type="SUPFAM" id="SSF55931">
    <property type="entry name" value="Glutamine synthetase/guanido kinase"/>
    <property type="match status" value="1"/>
</dbReference>
<comment type="similarity">
    <text evidence="4 5">Belongs to the glutamine synthetase family.</text>
</comment>
<dbReference type="SMART" id="SM01230">
    <property type="entry name" value="Gln-synt_C"/>
    <property type="match status" value="1"/>
</dbReference>
<dbReference type="AlphaFoldDB" id="A0A154L1P9"/>
<evidence type="ECO:0000313" key="7">
    <source>
        <dbReference type="EMBL" id="KZB61606.1"/>
    </source>
</evidence>
<evidence type="ECO:0000256" key="1">
    <source>
        <dbReference type="ARBA" id="ARBA00001946"/>
    </source>
</evidence>
<evidence type="ECO:0000256" key="4">
    <source>
        <dbReference type="PROSITE-ProRule" id="PRU01331"/>
    </source>
</evidence>
<dbReference type="PANTHER" id="PTHR43785">
    <property type="entry name" value="GAMMA-GLUTAMYLPUTRESCINE SYNTHETASE"/>
    <property type="match status" value="1"/>
</dbReference>
<dbReference type="Pfam" id="PF00120">
    <property type="entry name" value="Gln-synt_C"/>
    <property type="match status" value="1"/>
</dbReference>
<evidence type="ECO:0000256" key="3">
    <source>
        <dbReference type="ARBA" id="ARBA00022842"/>
    </source>
</evidence>
<reference evidence="7 8" key="1">
    <citation type="submission" date="2015-12" db="EMBL/GenBank/DDBJ databases">
        <title>Genome sequence of Thalassospira lucentensis MCCC 1A02072.</title>
        <authorList>
            <person name="Lu L."/>
            <person name="Lai Q."/>
            <person name="Shao Z."/>
            <person name="Qian P."/>
        </authorList>
    </citation>
    <scope>NUCLEOTIDE SEQUENCE [LARGE SCALE GENOMIC DNA]</scope>
    <source>
        <strain evidence="7 8">MCCC 1A02072</strain>
    </source>
</reference>
<dbReference type="EMBL" id="LPVY01000023">
    <property type="protein sequence ID" value="KZB61606.1"/>
    <property type="molecule type" value="Genomic_DNA"/>
</dbReference>
<comment type="caution">
    <text evidence="7">The sequence shown here is derived from an EMBL/GenBank/DDBJ whole genome shotgun (WGS) entry which is preliminary data.</text>
</comment>
<dbReference type="RefSeq" id="WP_062953207.1">
    <property type="nucleotide sequence ID" value="NZ_LPVY01000023.1"/>
</dbReference>